<proteinExistence type="inferred from homology"/>
<evidence type="ECO:0000256" key="4">
    <source>
        <dbReference type="SAM" id="MobiDB-lite"/>
    </source>
</evidence>
<dbReference type="InParanoid" id="A0A2V0P3R8"/>
<evidence type="ECO:0000256" key="2">
    <source>
        <dbReference type="ARBA" id="ARBA00022741"/>
    </source>
</evidence>
<keyword evidence="2" id="KW-0547">Nucleotide-binding</keyword>
<dbReference type="OrthoDB" id="548867at2759"/>
<organism evidence="5 6">
    <name type="scientific">Raphidocelis subcapitata</name>
    <dbReference type="NCBI Taxonomy" id="307507"/>
    <lineage>
        <taxon>Eukaryota</taxon>
        <taxon>Viridiplantae</taxon>
        <taxon>Chlorophyta</taxon>
        <taxon>core chlorophytes</taxon>
        <taxon>Chlorophyceae</taxon>
        <taxon>CS clade</taxon>
        <taxon>Sphaeropleales</taxon>
        <taxon>Selenastraceae</taxon>
        <taxon>Raphidocelis</taxon>
    </lineage>
</organism>
<comment type="caution">
    <text evidence="5">The sequence shown here is derived from an EMBL/GenBank/DDBJ whole genome shotgun (WGS) entry which is preliminary data.</text>
</comment>
<dbReference type="GO" id="GO:0005524">
    <property type="term" value="F:ATP binding"/>
    <property type="evidence" value="ECO:0007669"/>
    <property type="project" value="UniProtKB-KW"/>
</dbReference>
<evidence type="ECO:0008006" key="7">
    <source>
        <dbReference type="Google" id="ProtNLM"/>
    </source>
</evidence>
<dbReference type="SUPFAM" id="SSF52540">
    <property type="entry name" value="P-loop containing nucleoside triphosphate hydrolases"/>
    <property type="match status" value="1"/>
</dbReference>
<protein>
    <recommendedName>
        <fullName evidence="7">Lactation elevated 1</fullName>
    </recommendedName>
</protein>
<dbReference type="Proteomes" id="UP000247498">
    <property type="component" value="Unassembled WGS sequence"/>
</dbReference>
<sequence>MALHTSARLLAGALHPRGWSHRLAPAGAAAASTAAAPAAATPATSATSAAGDGGWGGDQNPLLARYSSLLARGELLPDEPQAAVVARLAALLGQLRGYSEAMGHYREELEQYKARRRERLQQLEAEDAAAESEAAARAAEAARRAEQEQQQAGPAAALASWLARAAGGLGRGGGADAAASRAAAATPAQRANVAAAARRARVARELGAGPRAPPAPKGVYIHGSVGSGKSIIMDLFFAEAAGADGGGGGGGGGVGLQFARRLHFNAAMLELHGRLHLLDQRREAREHGVPMGGVTGGVTGGGGGAFESAAAGAGAAAAAAAAAAARRVPAAVLDAALDLGEELEGAAGGGPSAAGAAGGEGGGAAAAEEEGDGPVSRWFDSESRRQKEAKAAVLAVRRHLRETRAGRVPRERLAAANAAVMRTAARSLIRSAGPDPHSGWDHGRGHAAALLCFDEVTDVWSAVALKALFEALTSEGCVVVATSNRAPHELPRHGLHEAMWEHFLASLLAGCDALRLSAAEDYRRRNLGGAAAAALRRPLGVGVGGGGSAAAAEVKAAGAAAAAAEGVAAAAAGAEPQRLYFWPLGSESEREMESLWRQVAGSSTGSGGGGGGGGGGDAVPVLFGRLLEVPRAAGGAAWFDFSDLCGRPLGAADYLALAHRYHTVFVTGVPALSLQTRDRARRFITLVDELYNARTLLVLSADAAPDALFSGAGAGEEALIDWEGLQFETAVEGARLRRDLMAEGGVAPVASSAPAAAAAADALGGAEERFAFARAVSRLYEMQGPLYARARPRGGAGWDAAGAGAGQGLQQA</sequence>
<dbReference type="AlphaFoldDB" id="A0A2V0P3R8"/>
<keyword evidence="3" id="KW-0067">ATP-binding</keyword>
<dbReference type="InterPro" id="IPR027417">
    <property type="entry name" value="P-loop_NTPase"/>
</dbReference>
<evidence type="ECO:0000256" key="1">
    <source>
        <dbReference type="ARBA" id="ARBA00010322"/>
    </source>
</evidence>
<feature type="region of interest" description="Disordered" evidence="4">
    <location>
        <begin position="345"/>
        <end position="384"/>
    </location>
</feature>
<dbReference type="FunCoup" id="A0A2V0P3R8">
    <property type="interactions" value="25"/>
</dbReference>
<feature type="compositionally biased region" description="Gly residues" evidence="4">
    <location>
        <begin position="346"/>
        <end position="364"/>
    </location>
</feature>
<comment type="similarity">
    <text evidence="1">Belongs to the AFG1 ATPase family.</text>
</comment>
<dbReference type="InterPro" id="IPR005654">
    <property type="entry name" value="ATPase_AFG1-like"/>
</dbReference>
<dbReference type="PANTHER" id="PTHR12169:SF6">
    <property type="entry name" value="AFG1-LIKE ATPASE"/>
    <property type="match status" value="1"/>
</dbReference>
<dbReference type="GO" id="GO:0005739">
    <property type="term" value="C:mitochondrion"/>
    <property type="evidence" value="ECO:0007669"/>
    <property type="project" value="TreeGrafter"/>
</dbReference>
<dbReference type="EMBL" id="BDRX01000049">
    <property type="protein sequence ID" value="GBF94229.1"/>
    <property type="molecule type" value="Genomic_DNA"/>
</dbReference>
<feature type="region of interest" description="Disordered" evidence="4">
    <location>
        <begin position="124"/>
        <end position="153"/>
    </location>
</feature>
<keyword evidence="6" id="KW-1185">Reference proteome</keyword>
<evidence type="ECO:0000313" key="5">
    <source>
        <dbReference type="EMBL" id="GBF94229.1"/>
    </source>
</evidence>
<gene>
    <name evidence="5" type="ORF">Rsub_06499</name>
</gene>
<accession>A0A2V0P3R8</accession>
<dbReference type="GO" id="GO:0016887">
    <property type="term" value="F:ATP hydrolysis activity"/>
    <property type="evidence" value="ECO:0007669"/>
    <property type="project" value="InterPro"/>
</dbReference>
<dbReference type="PANTHER" id="PTHR12169">
    <property type="entry name" value="ATPASE N2B"/>
    <property type="match status" value="1"/>
</dbReference>
<dbReference type="NCBIfam" id="NF040713">
    <property type="entry name" value="ZapE"/>
    <property type="match status" value="1"/>
</dbReference>
<dbReference type="Pfam" id="PF03969">
    <property type="entry name" value="AFG1_ATPase"/>
    <property type="match status" value="3"/>
</dbReference>
<reference evidence="5 6" key="1">
    <citation type="journal article" date="2018" name="Sci. Rep.">
        <title>Raphidocelis subcapitata (=Pseudokirchneriella subcapitata) provides an insight into genome evolution and environmental adaptations in the Sphaeropleales.</title>
        <authorList>
            <person name="Suzuki S."/>
            <person name="Yamaguchi H."/>
            <person name="Nakajima N."/>
            <person name="Kawachi M."/>
        </authorList>
    </citation>
    <scope>NUCLEOTIDE SEQUENCE [LARGE SCALE GENOMIC DNA]</scope>
    <source>
        <strain evidence="5 6">NIES-35</strain>
    </source>
</reference>
<evidence type="ECO:0000256" key="3">
    <source>
        <dbReference type="ARBA" id="ARBA00022840"/>
    </source>
</evidence>
<name>A0A2V0P3R8_9CHLO</name>
<evidence type="ECO:0000313" key="6">
    <source>
        <dbReference type="Proteomes" id="UP000247498"/>
    </source>
</evidence>